<evidence type="ECO:0000313" key="3">
    <source>
        <dbReference type="Proteomes" id="UP000828390"/>
    </source>
</evidence>
<protein>
    <submittedName>
        <fullName evidence="2">Uncharacterized protein</fullName>
    </submittedName>
</protein>
<sequence length="69" mass="7043">MLAGYSAQSPSDSAGDDVGAGEGWMATSGVASGDAAAAADDIDDDDDDYEDDDDDDDDKNDNCGTDRKC</sequence>
<accession>A0A9D4LKZ0</accession>
<proteinExistence type="predicted"/>
<dbReference type="EMBL" id="JAIWYP010000003">
    <property type="protein sequence ID" value="KAH3859629.1"/>
    <property type="molecule type" value="Genomic_DNA"/>
</dbReference>
<feature type="compositionally biased region" description="Polar residues" evidence="1">
    <location>
        <begin position="1"/>
        <end position="12"/>
    </location>
</feature>
<gene>
    <name evidence="2" type="ORF">DPMN_102447</name>
</gene>
<feature type="compositionally biased region" description="Acidic residues" evidence="1">
    <location>
        <begin position="40"/>
        <end position="59"/>
    </location>
</feature>
<evidence type="ECO:0000313" key="2">
    <source>
        <dbReference type="EMBL" id="KAH3859629.1"/>
    </source>
</evidence>
<reference evidence="2" key="1">
    <citation type="journal article" date="2019" name="bioRxiv">
        <title>The Genome of the Zebra Mussel, Dreissena polymorpha: A Resource for Invasive Species Research.</title>
        <authorList>
            <person name="McCartney M.A."/>
            <person name="Auch B."/>
            <person name="Kono T."/>
            <person name="Mallez S."/>
            <person name="Zhang Y."/>
            <person name="Obille A."/>
            <person name="Becker A."/>
            <person name="Abrahante J.E."/>
            <person name="Garbe J."/>
            <person name="Badalamenti J.P."/>
            <person name="Herman A."/>
            <person name="Mangelson H."/>
            <person name="Liachko I."/>
            <person name="Sullivan S."/>
            <person name="Sone E.D."/>
            <person name="Koren S."/>
            <person name="Silverstein K.A.T."/>
            <person name="Beckman K.B."/>
            <person name="Gohl D.M."/>
        </authorList>
    </citation>
    <scope>NUCLEOTIDE SEQUENCE</scope>
    <source>
        <strain evidence="2">Duluth1</strain>
        <tissue evidence="2">Whole animal</tissue>
    </source>
</reference>
<feature type="region of interest" description="Disordered" evidence="1">
    <location>
        <begin position="1"/>
        <end position="69"/>
    </location>
</feature>
<evidence type="ECO:0000256" key="1">
    <source>
        <dbReference type="SAM" id="MobiDB-lite"/>
    </source>
</evidence>
<dbReference type="Proteomes" id="UP000828390">
    <property type="component" value="Unassembled WGS sequence"/>
</dbReference>
<dbReference type="AlphaFoldDB" id="A0A9D4LKZ0"/>
<reference evidence="2" key="2">
    <citation type="submission" date="2020-11" db="EMBL/GenBank/DDBJ databases">
        <authorList>
            <person name="McCartney M.A."/>
            <person name="Auch B."/>
            <person name="Kono T."/>
            <person name="Mallez S."/>
            <person name="Becker A."/>
            <person name="Gohl D.M."/>
            <person name="Silverstein K.A.T."/>
            <person name="Koren S."/>
            <person name="Bechman K.B."/>
            <person name="Herman A."/>
            <person name="Abrahante J.E."/>
            <person name="Garbe J."/>
        </authorList>
    </citation>
    <scope>NUCLEOTIDE SEQUENCE</scope>
    <source>
        <strain evidence="2">Duluth1</strain>
        <tissue evidence="2">Whole animal</tissue>
    </source>
</reference>
<feature type="compositionally biased region" description="Basic and acidic residues" evidence="1">
    <location>
        <begin position="60"/>
        <end position="69"/>
    </location>
</feature>
<organism evidence="2 3">
    <name type="scientific">Dreissena polymorpha</name>
    <name type="common">Zebra mussel</name>
    <name type="synonym">Mytilus polymorpha</name>
    <dbReference type="NCBI Taxonomy" id="45954"/>
    <lineage>
        <taxon>Eukaryota</taxon>
        <taxon>Metazoa</taxon>
        <taxon>Spiralia</taxon>
        <taxon>Lophotrochozoa</taxon>
        <taxon>Mollusca</taxon>
        <taxon>Bivalvia</taxon>
        <taxon>Autobranchia</taxon>
        <taxon>Heteroconchia</taxon>
        <taxon>Euheterodonta</taxon>
        <taxon>Imparidentia</taxon>
        <taxon>Neoheterodontei</taxon>
        <taxon>Myida</taxon>
        <taxon>Dreissenoidea</taxon>
        <taxon>Dreissenidae</taxon>
        <taxon>Dreissena</taxon>
    </lineage>
</organism>
<comment type="caution">
    <text evidence="2">The sequence shown here is derived from an EMBL/GenBank/DDBJ whole genome shotgun (WGS) entry which is preliminary data.</text>
</comment>
<keyword evidence="3" id="KW-1185">Reference proteome</keyword>
<name>A0A9D4LKZ0_DREPO</name>